<keyword evidence="5" id="KW-1133">Transmembrane helix</keyword>
<evidence type="ECO:0000256" key="5">
    <source>
        <dbReference type="SAM" id="Phobius"/>
    </source>
</evidence>
<evidence type="ECO:0000259" key="6">
    <source>
        <dbReference type="Pfam" id="PF00171"/>
    </source>
</evidence>
<feature type="transmembrane region" description="Helical" evidence="5">
    <location>
        <begin position="351"/>
        <end position="369"/>
    </location>
</feature>
<evidence type="ECO:0000313" key="9">
    <source>
        <dbReference type="Proteomes" id="UP000677228"/>
    </source>
</evidence>
<dbReference type="FunFam" id="3.40.309.10:FF:000003">
    <property type="entry name" value="Aldehyde dehydrogenase"/>
    <property type="match status" value="1"/>
</dbReference>
<accession>A0A8S2CZ51</accession>
<comment type="similarity">
    <text evidence="1 4">Belongs to the aldehyde dehydrogenase family.</text>
</comment>
<dbReference type="InterPro" id="IPR015590">
    <property type="entry name" value="Aldehyde_DH_dom"/>
</dbReference>
<dbReference type="EMBL" id="CAJOBA010000619">
    <property type="protein sequence ID" value="CAF3545329.1"/>
    <property type="molecule type" value="Genomic_DNA"/>
</dbReference>
<name>A0A8S2CZ51_9BILA</name>
<dbReference type="GO" id="GO:0005737">
    <property type="term" value="C:cytoplasm"/>
    <property type="evidence" value="ECO:0007669"/>
    <property type="project" value="TreeGrafter"/>
</dbReference>
<dbReference type="GO" id="GO:0004029">
    <property type="term" value="F:aldehyde dehydrogenase (NAD+) activity"/>
    <property type="evidence" value="ECO:0007669"/>
    <property type="project" value="TreeGrafter"/>
</dbReference>
<dbReference type="GO" id="GO:0006081">
    <property type="term" value="P:aldehyde metabolic process"/>
    <property type="evidence" value="ECO:0007669"/>
    <property type="project" value="InterPro"/>
</dbReference>
<dbReference type="Proteomes" id="UP000677228">
    <property type="component" value="Unassembled WGS sequence"/>
</dbReference>
<dbReference type="InterPro" id="IPR029510">
    <property type="entry name" value="Ald_DH_CS_GLU"/>
</dbReference>
<feature type="domain" description="Aldehyde dehydrogenase" evidence="6">
    <location>
        <begin position="8"/>
        <end position="304"/>
    </location>
</feature>
<dbReference type="Gene3D" id="3.40.309.10">
    <property type="entry name" value="Aldehyde Dehydrogenase, Chain A, domain 2"/>
    <property type="match status" value="1"/>
</dbReference>
<sequence>MRVRAPTEGNCAVIKPSELAPKCAQAMFDMLPRYLDIQCIKTVLGGADQTQALLKGDIDYIFYTGSTAVGKIIMQAAADKMIPVTLECGGKSPVYVADDANIEIAAKRIAWGKCVNSGQTCVAPDYLLCSKATEQRLIPEVVKAWEEFYTENPLESHSYAHIVNDRHFKRVEKLIDHSKLAYGGQCDENHNYISPTIMTNVTKDDKVMQEEIFGPILPFVNVNDENEAISFINNNPKPLALYVFTGNKNLAKRIISGTSSGSVCVNDVILQAAPCALPFGGVGPSGLGHYHGKYSFDTFSHKRAVAFSSNFGDSLLAIRNPPYAQTKTKRLEFISKSYRNWFSIPRVFKTFWFWAFFCLANAVLIKIIWKGIKYDRWEF</sequence>
<evidence type="ECO:0000313" key="8">
    <source>
        <dbReference type="EMBL" id="CAF3545329.1"/>
    </source>
</evidence>
<evidence type="ECO:0000256" key="3">
    <source>
        <dbReference type="PROSITE-ProRule" id="PRU10007"/>
    </source>
</evidence>
<dbReference type="PANTHER" id="PTHR43570:SF16">
    <property type="entry name" value="ALDEHYDE DEHYDROGENASE TYPE III, ISOFORM Q"/>
    <property type="match status" value="1"/>
</dbReference>
<proteinExistence type="inferred from homology"/>
<gene>
    <name evidence="7" type="ORF">OVA965_LOCUS2777</name>
    <name evidence="8" type="ORF">TMI583_LOCUS2776</name>
</gene>
<protein>
    <recommendedName>
        <fullName evidence="6">Aldehyde dehydrogenase domain-containing protein</fullName>
    </recommendedName>
</protein>
<dbReference type="InterPro" id="IPR016163">
    <property type="entry name" value="Ald_DH_C"/>
</dbReference>
<evidence type="ECO:0000256" key="1">
    <source>
        <dbReference type="ARBA" id="ARBA00009986"/>
    </source>
</evidence>
<keyword evidence="5" id="KW-0812">Transmembrane</keyword>
<dbReference type="Gene3D" id="3.40.605.10">
    <property type="entry name" value="Aldehyde Dehydrogenase, Chain A, domain 1"/>
    <property type="match status" value="1"/>
</dbReference>
<feature type="active site" evidence="3">
    <location>
        <position position="87"/>
    </location>
</feature>
<dbReference type="InterPro" id="IPR012394">
    <property type="entry name" value="Aldehyde_DH_NAD(P)"/>
</dbReference>
<evidence type="ECO:0000313" key="7">
    <source>
        <dbReference type="EMBL" id="CAF0765300.1"/>
    </source>
</evidence>
<reference evidence="7" key="1">
    <citation type="submission" date="2021-02" db="EMBL/GenBank/DDBJ databases">
        <authorList>
            <person name="Nowell W R."/>
        </authorList>
    </citation>
    <scope>NUCLEOTIDE SEQUENCE</scope>
</reference>
<evidence type="ECO:0000256" key="2">
    <source>
        <dbReference type="ARBA" id="ARBA00023002"/>
    </source>
</evidence>
<dbReference type="InterPro" id="IPR016161">
    <property type="entry name" value="Ald_DH/histidinol_DH"/>
</dbReference>
<dbReference type="EMBL" id="CAJNOK010000619">
    <property type="protein sequence ID" value="CAF0765300.1"/>
    <property type="molecule type" value="Genomic_DNA"/>
</dbReference>
<dbReference type="PANTHER" id="PTHR43570">
    <property type="entry name" value="ALDEHYDE DEHYDROGENASE"/>
    <property type="match status" value="1"/>
</dbReference>
<keyword evidence="2 4" id="KW-0560">Oxidoreductase</keyword>
<keyword evidence="5" id="KW-0472">Membrane</keyword>
<dbReference type="Proteomes" id="UP000682733">
    <property type="component" value="Unassembled WGS sequence"/>
</dbReference>
<dbReference type="Pfam" id="PF00171">
    <property type="entry name" value="Aldedh"/>
    <property type="match status" value="1"/>
</dbReference>
<dbReference type="SUPFAM" id="SSF53720">
    <property type="entry name" value="ALDH-like"/>
    <property type="match status" value="1"/>
</dbReference>
<dbReference type="AlphaFoldDB" id="A0A8S2CZ51"/>
<comment type="caution">
    <text evidence="7">The sequence shown here is derived from an EMBL/GenBank/DDBJ whole genome shotgun (WGS) entry which is preliminary data.</text>
</comment>
<evidence type="ECO:0000256" key="4">
    <source>
        <dbReference type="RuleBase" id="RU003345"/>
    </source>
</evidence>
<dbReference type="PROSITE" id="PS00687">
    <property type="entry name" value="ALDEHYDE_DEHYDR_GLU"/>
    <property type="match status" value="1"/>
</dbReference>
<organism evidence="7 9">
    <name type="scientific">Didymodactylos carnosus</name>
    <dbReference type="NCBI Taxonomy" id="1234261"/>
    <lineage>
        <taxon>Eukaryota</taxon>
        <taxon>Metazoa</taxon>
        <taxon>Spiralia</taxon>
        <taxon>Gnathifera</taxon>
        <taxon>Rotifera</taxon>
        <taxon>Eurotatoria</taxon>
        <taxon>Bdelloidea</taxon>
        <taxon>Philodinida</taxon>
        <taxon>Philodinidae</taxon>
        <taxon>Didymodactylos</taxon>
    </lineage>
</organism>
<dbReference type="InterPro" id="IPR016162">
    <property type="entry name" value="Ald_DH_N"/>
</dbReference>